<dbReference type="GO" id="GO:0006446">
    <property type="term" value="P:regulation of translational initiation"/>
    <property type="evidence" value="ECO:0007669"/>
    <property type="project" value="TreeGrafter"/>
</dbReference>
<organism evidence="3 4">
    <name type="scientific">Thermosipho japonicus</name>
    <dbReference type="NCBI Taxonomy" id="90323"/>
    <lineage>
        <taxon>Bacteria</taxon>
        <taxon>Thermotogati</taxon>
        <taxon>Thermotogota</taxon>
        <taxon>Thermotogae</taxon>
        <taxon>Thermotogales</taxon>
        <taxon>Fervidobacteriaceae</taxon>
        <taxon>Thermosipho</taxon>
    </lineage>
</organism>
<evidence type="ECO:0000313" key="3">
    <source>
        <dbReference type="EMBL" id="MBB6061989.1"/>
    </source>
</evidence>
<evidence type="ECO:0000313" key="4">
    <source>
        <dbReference type="Proteomes" id="UP000555828"/>
    </source>
</evidence>
<gene>
    <name evidence="3" type="ORF">HNP65_000411</name>
</gene>
<dbReference type="PANTHER" id="PTHR16301">
    <property type="entry name" value="IMPACT-RELATED"/>
    <property type="match status" value="1"/>
</dbReference>
<dbReference type="PROSITE" id="PS00910">
    <property type="entry name" value="UPF0029"/>
    <property type="match status" value="1"/>
</dbReference>
<accession>A0A841GQS2</accession>
<dbReference type="AlphaFoldDB" id="A0A841GQS2"/>
<dbReference type="InterPro" id="IPR020569">
    <property type="entry name" value="UPF0029_Impact_CS"/>
</dbReference>
<keyword evidence="4" id="KW-1185">Reference proteome</keyword>
<dbReference type="Pfam" id="PF01205">
    <property type="entry name" value="Impact_N"/>
    <property type="match status" value="1"/>
</dbReference>
<dbReference type="InterPro" id="IPR001498">
    <property type="entry name" value="Impact_N"/>
</dbReference>
<proteinExistence type="inferred from homology"/>
<dbReference type="PANTHER" id="PTHR16301:SF20">
    <property type="entry name" value="IMPACT FAMILY MEMBER YIGZ"/>
    <property type="match status" value="1"/>
</dbReference>
<dbReference type="SUPFAM" id="SSF54211">
    <property type="entry name" value="Ribosomal protein S5 domain 2-like"/>
    <property type="match status" value="1"/>
</dbReference>
<comment type="caution">
    <text evidence="3">The sequence shown here is derived from an EMBL/GenBank/DDBJ whole genome shotgun (WGS) entry which is preliminary data.</text>
</comment>
<dbReference type="InterPro" id="IPR036956">
    <property type="entry name" value="Impact_N_sf"/>
</dbReference>
<feature type="domain" description="Impact N-terminal" evidence="2">
    <location>
        <begin position="21"/>
        <end position="125"/>
    </location>
</feature>
<dbReference type="EMBL" id="JACHEX010000001">
    <property type="protein sequence ID" value="MBB6061989.1"/>
    <property type="molecule type" value="Genomic_DNA"/>
</dbReference>
<evidence type="ECO:0000256" key="1">
    <source>
        <dbReference type="ARBA" id="ARBA00007665"/>
    </source>
</evidence>
<reference evidence="3 4" key="1">
    <citation type="submission" date="2020-08" db="EMBL/GenBank/DDBJ databases">
        <title>Genomic Encyclopedia of Type Strains, Phase IV (KMG-IV): sequencing the most valuable type-strain genomes for metagenomic binning, comparative biology and taxonomic classification.</title>
        <authorList>
            <person name="Goeker M."/>
        </authorList>
    </citation>
    <scope>NUCLEOTIDE SEQUENCE [LARGE SCALE GENOMIC DNA]</scope>
    <source>
        <strain evidence="3 4">DSM 13481</strain>
    </source>
</reference>
<sequence length="200" mass="23020">MNYIKYKTIFGVHEHKKNIERSIFIATLSHIKNQEEAKEFIREISKKYNDATHNCPAYRVIENNQIIEFSSDNGEPSGTAGRPILGVLKRYDLLNVVVVVTRYFGGVKLGVRGLIEAYSSTVDELISNLKVTTLVPIPVYTVKIGYDEYGKAMQDLHYKGYEIINTEFFETFAHIKIRGNKKPEEYNVLDESITYIKEEE</sequence>
<dbReference type="InterPro" id="IPR023582">
    <property type="entry name" value="Impact"/>
</dbReference>
<dbReference type="InterPro" id="IPR020568">
    <property type="entry name" value="Ribosomal_Su5_D2-typ_SF"/>
</dbReference>
<name>A0A841GQS2_9BACT</name>
<dbReference type="GO" id="GO:0005737">
    <property type="term" value="C:cytoplasm"/>
    <property type="evidence" value="ECO:0007669"/>
    <property type="project" value="TreeGrafter"/>
</dbReference>
<dbReference type="Proteomes" id="UP000555828">
    <property type="component" value="Unassembled WGS sequence"/>
</dbReference>
<dbReference type="RefSeq" id="WP_184618726.1">
    <property type="nucleotide sequence ID" value="NZ_JACHEX010000001.1"/>
</dbReference>
<protein>
    <submittedName>
        <fullName evidence="3">Putative YigZ family protein</fullName>
    </submittedName>
</protein>
<evidence type="ECO:0000259" key="2">
    <source>
        <dbReference type="Pfam" id="PF01205"/>
    </source>
</evidence>
<dbReference type="Gene3D" id="3.30.230.30">
    <property type="entry name" value="Impact, N-terminal domain"/>
    <property type="match status" value="1"/>
</dbReference>
<comment type="similarity">
    <text evidence="1">Belongs to the IMPACT family.</text>
</comment>